<evidence type="ECO:0000256" key="1">
    <source>
        <dbReference type="ARBA" id="ARBA00004418"/>
    </source>
</evidence>
<evidence type="ECO:0000256" key="5">
    <source>
        <dbReference type="ARBA" id="ARBA00022764"/>
    </source>
</evidence>
<sequence length="325" mass="34943">MNKLKTLMAATASVLAFASAAQAMDDVVIAFAGTEDPVRDAEYVFIEAFANSLAEHGVQSVIHPANSLGKESERFDQVSQGLINVNVANGGTLFKASEFSHVLFLPFLFSSEAQFDAALENSGAYDHMNKDTAARGVRIAGFAMRGGSLGLFNTEKPISTMADVEGMRFRAQNGDQVKYMEAWGARPTVVSWAETPNALQTGVAVGHFNPPSTVVAAGQVELLKHFTPMDAGVVPKVVMLSSDWYDDLSDEEQGWVDAAVAAGTAANRAWAKNMVPVFEDIIQKGGITITPLKDGERDKFVAATKVLWPDLVPQRIIDVIAPHVK</sequence>
<dbReference type="NCBIfam" id="NF037995">
    <property type="entry name" value="TRAP_S1"/>
    <property type="match status" value="1"/>
</dbReference>
<dbReference type="EMBL" id="FXTO01000003">
    <property type="protein sequence ID" value="SMO48673.1"/>
    <property type="molecule type" value="Genomic_DNA"/>
</dbReference>
<evidence type="ECO:0000313" key="8">
    <source>
        <dbReference type="Proteomes" id="UP000316030"/>
    </source>
</evidence>
<dbReference type="PANTHER" id="PTHR33376:SF7">
    <property type="entry name" value="C4-DICARBOXYLATE-BINDING PROTEIN DCTB"/>
    <property type="match status" value="1"/>
</dbReference>
<dbReference type="AlphaFoldDB" id="A0A521BNG7"/>
<accession>A0A521BNG7</accession>
<evidence type="ECO:0000313" key="7">
    <source>
        <dbReference type="EMBL" id="SMO48673.1"/>
    </source>
</evidence>
<dbReference type="Pfam" id="PF03480">
    <property type="entry name" value="DctP"/>
    <property type="match status" value="1"/>
</dbReference>
<keyword evidence="5" id="KW-0574">Periplasm</keyword>
<dbReference type="PANTHER" id="PTHR33376">
    <property type="match status" value="1"/>
</dbReference>
<dbReference type="Gene3D" id="3.40.190.170">
    <property type="entry name" value="Bacterial extracellular solute-binding protein, family 7"/>
    <property type="match status" value="1"/>
</dbReference>
<feature type="signal peptide" evidence="6">
    <location>
        <begin position="1"/>
        <end position="23"/>
    </location>
</feature>
<organism evidence="7 8">
    <name type="scientific">Thalassovita litoralis</name>
    <dbReference type="NCBI Taxonomy" id="1010611"/>
    <lineage>
        <taxon>Bacteria</taxon>
        <taxon>Pseudomonadati</taxon>
        <taxon>Pseudomonadota</taxon>
        <taxon>Alphaproteobacteria</taxon>
        <taxon>Rhodobacterales</taxon>
        <taxon>Roseobacteraceae</taxon>
        <taxon>Thalassovita</taxon>
    </lineage>
</organism>
<dbReference type="GO" id="GO:0055085">
    <property type="term" value="P:transmembrane transport"/>
    <property type="evidence" value="ECO:0007669"/>
    <property type="project" value="InterPro"/>
</dbReference>
<keyword evidence="4 6" id="KW-0732">Signal</keyword>
<dbReference type="RefSeq" id="WP_235891399.1">
    <property type="nucleotide sequence ID" value="NZ_FXTO01000003.1"/>
</dbReference>
<reference evidence="7 8" key="1">
    <citation type="submission" date="2017-05" db="EMBL/GenBank/DDBJ databases">
        <authorList>
            <person name="Varghese N."/>
            <person name="Submissions S."/>
        </authorList>
    </citation>
    <scope>NUCLEOTIDE SEQUENCE [LARGE SCALE GENOMIC DNA]</scope>
    <source>
        <strain evidence="7 8">DSM 29506</strain>
    </source>
</reference>
<evidence type="ECO:0000256" key="4">
    <source>
        <dbReference type="ARBA" id="ARBA00022729"/>
    </source>
</evidence>
<gene>
    <name evidence="7" type="ORF">SAMN06265173_103202</name>
</gene>
<keyword evidence="3" id="KW-0813">Transport</keyword>
<dbReference type="InterPro" id="IPR038404">
    <property type="entry name" value="TRAP_DctP_sf"/>
</dbReference>
<evidence type="ECO:0000256" key="3">
    <source>
        <dbReference type="ARBA" id="ARBA00022448"/>
    </source>
</evidence>
<dbReference type="InterPro" id="IPR018389">
    <property type="entry name" value="DctP_fam"/>
</dbReference>
<protein>
    <submittedName>
        <fullName evidence="7">TRAP-type C4-dicarboxylate transport system, substrate-binding protein</fullName>
    </submittedName>
</protein>
<dbReference type="Proteomes" id="UP000316030">
    <property type="component" value="Unassembled WGS sequence"/>
</dbReference>
<feature type="chain" id="PRO_5022024264" evidence="6">
    <location>
        <begin position="24"/>
        <end position="325"/>
    </location>
</feature>
<comment type="similarity">
    <text evidence="2">Belongs to the bacterial solute-binding protein 7 family.</text>
</comment>
<name>A0A521BNG7_9RHOB</name>
<keyword evidence="8" id="KW-1185">Reference proteome</keyword>
<dbReference type="GO" id="GO:0042597">
    <property type="term" value="C:periplasmic space"/>
    <property type="evidence" value="ECO:0007669"/>
    <property type="project" value="UniProtKB-SubCell"/>
</dbReference>
<evidence type="ECO:0000256" key="6">
    <source>
        <dbReference type="SAM" id="SignalP"/>
    </source>
</evidence>
<dbReference type="CDD" id="cd13603">
    <property type="entry name" value="PBP2_TRAP_Siap_TeaA_like"/>
    <property type="match status" value="1"/>
</dbReference>
<comment type="subcellular location">
    <subcellularLocation>
        <location evidence="1">Periplasm</location>
    </subcellularLocation>
</comment>
<evidence type="ECO:0000256" key="2">
    <source>
        <dbReference type="ARBA" id="ARBA00009023"/>
    </source>
</evidence>
<proteinExistence type="inferred from homology"/>